<reference evidence="2 3" key="1">
    <citation type="submission" date="2017-06" db="EMBL/GenBank/DDBJ databases">
        <title>Genome sequencing of cyanobaciteial culture collection at National Institute for Environmental Studies (NIES).</title>
        <authorList>
            <person name="Hirose Y."/>
            <person name="Shimura Y."/>
            <person name="Fujisawa T."/>
            <person name="Nakamura Y."/>
            <person name="Kawachi M."/>
        </authorList>
    </citation>
    <scope>NUCLEOTIDE SEQUENCE [LARGE SCALE GENOMIC DNA]</scope>
    <source>
        <strain evidence="2 3">NIES-2135</strain>
    </source>
</reference>
<dbReference type="InterPro" id="IPR002716">
    <property type="entry name" value="PIN_dom"/>
</dbReference>
<dbReference type="Proteomes" id="UP000217895">
    <property type="component" value="Chromosome"/>
</dbReference>
<organism evidence="2 3">
    <name type="scientific">Leptolyngbya boryana NIES-2135</name>
    <dbReference type="NCBI Taxonomy" id="1973484"/>
    <lineage>
        <taxon>Bacteria</taxon>
        <taxon>Bacillati</taxon>
        <taxon>Cyanobacteriota</taxon>
        <taxon>Cyanophyceae</taxon>
        <taxon>Leptolyngbyales</taxon>
        <taxon>Leptolyngbyaceae</taxon>
        <taxon>Leptolyngbya group</taxon>
        <taxon>Leptolyngbya</taxon>
    </lineage>
</organism>
<evidence type="ECO:0000313" key="3">
    <source>
        <dbReference type="Proteomes" id="UP000217895"/>
    </source>
</evidence>
<dbReference type="SUPFAM" id="SSF88723">
    <property type="entry name" value="PIN domain-like"/>
    <property type="match status" value="1"/>
</dbReference>
<protein>
    <recommendedName>
        <fullName evidence="1">PIN domain-containing protein</fullName>
    </recommendedName>
</protein>
<dbReference type="InterPro" id="IPR029060">
    <property type="entry name" value="PIN-like_dom_sf"/>
</dbReference>
<accession>A0A1Z4JDB2</accession>
<evidence type="ECO:0000259" key="1">
    <source>
        <dbReference type="Pfam" id="PF01850"/>
    </source>
</evidence>
<proteinExistence type="predicted"/>
<dbReference type="AlphaFoldDB" id="A0A1Z4JDB2"/>
<name>A0A1Z4JDB2_LEPBY</name>
<keyword evidence="3" id="KW-1185">Reference proteome</keyword>
<feature type="domain" description="PIN" evidence="1">
    <location>
        <begin position="11"/>
        <end position="76"/>
    </location>
</feature>
<gene>
    <name evidence="2" type="ORF">NIES2135_16130</name>
</gene>
<dbReference type="EMBL" id="AP018203">
    <property type="protein sequence ID" value="BAY54795.1"/>
    <property type="molecule type" value="Genomic_DNA"/>
</dbReference>
<dbReference type="Pfam" id="PF01850">
    <property type="entry name" value="PIN"/>
    <property type="match status" value="1"/>
</dbReference>
<dbReference type="Gene3D" id="3.40.50.1010">
    <property type="entry name" value="5'-nuclease"/>
    <property type="match status" value="1"/>
</dbReference>
<sequence length="86" mass="10095">MKEMVQLYERFSQTLNFLKGIQILSFDQAAYSEYKQLVLNPSLRKKRLQQDLKIAAVALSTDAIVVTRNQRDFSLVPNLRFEDWTI</sequence>
<evidence type="ECO:0000313" key="2">
    <source>
        <dbReference type="EMBL" id="BAY54795.1"/>
    </source>
</evidence>